<dbReference type="GO" id="GO:0008270">
    <property type="term" value="F:zinc ion binding"/>
    <property type="evidence" value="ECO:0007669"/>
    <property type="project" value="InterPro"/>
</dbReference>
<feature type="repeat" description="PPR" evidence="3">
    <location>
        <begin position="333"/>
        <end position="367"/>
    </location>
</feature>
<dbReference type="GO" id="GO:0031425">
    <property type="term" value="P:chloroplast RNA processing"/>
    <property type="evidence" value="ECO:0007669"/>
    <property type="project" value="UniProtKB-ARBA"/>
</dbReference>
<evidence type="ECO:0000313" key="6">
    <source>
        <dbReference type="EMBL" id="KAK9285907.1"/>
    </source>
</evidence>
<dbReference type="Pfam" id="PF01535">
    <property type="entry name" value="PPR"/>
    <property type="match status" value="2"/>
</dbReference>
<comment type="caution">
    <text evidence="6">The sequence shown here is derived from an EMBL/GenBank/DDBJ whole genome shotgun (WGS) entry which is preliminary data.</text>
</comment>
<proteinExistence type="inferred from homology"/>
<dbReference type="Proteomes" id="UP001415857">
    <property type="component" value="Unassembled WGS sequence"/>
</dbReference>
<dbReference type="InterPro" id="IPR046848">
    <property type="entry name" value="E_motif"/>
</dbReference>
<evidence type="ECO:0000256" key="4">
    <source>
        <dbReference type="SAM" id="MobiDB-lite"/>
    </source>
</evidence>
<feature type="region of interest" description="Disordered" evidence="4">
    <location>
        <begin position="1"/>
        <end position="23"/>
    </location>
</feature>
<dbReference type="PANTHER" id="PTHR47926">
    <property type="entry name" value="PENTATRICOPEPTIDE REPEAT-CONTAINING PROTEIN"/>
    <property type="match status" value="1"/>
</dbReference>
<feature type="compositionally biased region" description="Polar residues" evidence="4">
    <location>
        <begin position="1"/>
        <end position="18"/>
    </location>
</feature>
<dbReference type="AlphaFoldDB" id="A0AAP0X0A0"/>
<dbReference type="FunFam" id="1.25.40.10:FF:000470">
    <property type="entry name" value="Pentatricopeptide repeat-containing protein At5g66520"/>
    <property type="match status" value="1"/>
</dbReference>
<evidence type="ECO:0000256" key="2">
    <source>
        <dbReference type="ARBA" id="ARBA00022737"/>
    </source>
</evidence>
<evidence type="ECO:0000256" key="3">
    <source>
        <dbReference type="PROSITE-ProRule" id="PRU00708"/>
    </source>
</evidence>
<dbReference type="Pfam" id="PF13041">
    <property type="entry name" value="PPR_2"/>
    <property type="match status" value="2"/>
</dbReference>
<reference evidence="6 7" key="1">
    <citation type="journal article" date="2024" name="Plant J.">
        <title>Genome sequences and population genomics reveal climatic adaptation and genomic divergence between two closely related sweetgum species.</title>
        <authorList>
            <person name="Xu W.Q."/>
            <person name="Ren C.Q."/>
            <person name="Zhang X.Y."/>
            <person name="Comes H.P."/>
            <person name="Liu X.H."/>
            <person name="Li Y.G."/>
            <person name="Kettle C.J."/>
            <person name="Jalonen R."/>
            <person name="Gaisberger H."/>
            <person name="Ma Y.Z."/>
            <person name="Qiu Y.X."/>
        </authorList>
    </citation>
    <scope>NUCLEOTIDE SEQUENCE [LARGE SCALE GENOMIC DNA]</scope>
    <source>
        <strain evidence="6">Hangzhou</strain>
    </source>
</reference>
<evidence type="ECO:0000256" key="1">
    <source>
        <dbReference type="ARBA" id="ARBA00006643"/>
    </source>
</evidence>
<feature type="repeat" description="PPR" evidence="3">
    <location>
        <begin position="201"/>
        <end position="231"/>
    </location>
</feature>
<dbReference type="GO" id="GO:0003723">
    <property type="term" value="F:RNA binding"/>
    <property type="evidence" value="ECO:0007669"/>
    <property type="project" value="InterPro"/>
</dbReference>
<evidence type="ECO:0000313" key="7">
    <source>
        <dbReference type="Proteomes" id="UP001415857"/>
    </source>
</evidence>
<keyword evidence="2" id="KW-0677">Repeat</keyword>
<dbReference type="EMBL" id="JBBPBK010000005">
    <property type="protein sequence ID" value="KAK9285907.1"/>
    <property type="molecule type" value="Genomic_DNA"/>
</dbReference>
<name>A0AAP0X0A0_LIQFO</name>
<dbReference type="InterPro" id="IPR046960">
    <property type="entry name" value="PPR_At4g14850-like_plant"/>
</dbReference>
<dbReference type="InterPro" id="IPR032867">
    <property type="entry name" value="DYW_dom"/>
</dbReference>
<sequence length="640" mass="72095">MATTSFTSLPLPQTSQSKLQHKNQPWFPTPQLLSQYPILHHLTSCKTMKQLAQIHAQTITTSIFDDNFVASRILSFAALSPHGSIPYARLLFSRIRKPDIFTANTLIRAYAFSPYPIDAIIFYAQMLESSIVFPDVHTFPLLLKACSEIPSLSLGKAIHSHVYKLGFSCEVSVLNFLVQMYASCGLIESAKLLFDGMSEYDEASWNVMVGGYVKSRDLESARNMFNAMPERNVVSWSVMINGYVQDSRFKEGLKLFQEMLREKIEPNESVLVNVLSVCAHLGAIEQGKWIEGYMKRANVRLTFRLGTALIDMYSKCGCVQKALRIFNEMKEKNVLAWSAMINGLAINGHGKDALYLFSQMEMQGVKPNEVTFIGVLNACSHSKMVHEGCTFFDSITKVYGLKLNAHHYCCMVDLYGRAGLLDQAENVIKSMPFEPNSAIWGALLNACRIHGDTKLGEQVGKRLLEMEPNNSGRYVLLSNIYAASGRWDHVAAMRRVMRDRMINKTPGCSFIDLGGTVHEFVAGDNSHPESKIIYAKLDELSRELKLAGYQPDTGQVMLDMDEEEKETVLCQHSEKLAITFGLLKSNPGTAIRITKNLRVCTDCHSATKLISKIYNREIIVRDRCRFHHFRDGSCSCMDFW</sequence>
<keyword evidence="7" id="KW-1185">Reference proteome</keyword>
<protein>
    <recommendedName>
        <fullName evidence="5">DYW domain-containing protein</fullName>
    </recommendedName>
</protein>
<dbReference type="InterPro" id="IPR046849">
    <property type="entry name" value="E2_motif"/>
</dbReference>
<dbReference type="Pfam" id="PF20431">
    <property type="entry name" value="E_motif"/>
    <property type="match status" value="1"/>
</dbReference>
<dbReference type="InterPro" id="IPR002885">
    <property type="entry name" value="PPR_rpt"/>
</dbReference>
<feature type="domain" description="DYW" evidence="5">
    <location>
        <begin position="548"/>
        <end position="640"/>
    </location>
</feature>
<dbReference type="GO" id="GO:0009451">
    <property type="term" value="P:RNA modification"/>
    <property type="evidence" value="ECO:0007669"/>
    <property type="project" value="InterPro"/>
</dbReference>
<gene>
    <name evidence="6" type="ORF">L1049_025108</name>
</gene>
<dbReference type="FunFam" id="1.25.40.10:FF:000231">
    <property type="entry name" value="Pentatricopeptide repeat-containing protein chloroplastic"/>
    <property type="match status" value="1"/>
</dbReference>
<organism evidence="6 7">
    <name type="scientific">Liquidambar formosana</name>
    <name type="common">Formosan gum</name>
    <dbReference type="NCBI Taxonomy" id="63359"/>
    <lineage>
        <taxon>Eukaryota</taxon>
        <taxon>Viridiplantae</taxon>
        <taxon>Streptophyta</taxon>
        <taxon>Embryophyta</taxon>
        <taxon>Tracheophyta</taxon>
        <taxon>Spermatophyta</taxon>
        <taxon>Magnoliopsida</taxon>
        <taxon>eudicotyledons</taxon>
        <taxon>Gunneridae</taxon>
        <taxon>Pentapetalae</taxon>
        <taxon>Saxifragales</taxon>
        <taxon>Altingiaceae</taxon>
        <taxon>Liquidambar</taxon>
    </lineage>
</organism>
<accession>A0AAP0X0A0</accession>
<dbReference type="PROSITE" id="PS51375">
    <property type="entry name" value="PPR"/>
    <property type="match status" value="3"/>
</dbReference>
<dbReference type="InterPro" id="IPR011990">
    <property type="entry name" value="TPR-like_helical_dom_sf"/>
</dbReference>
<dbReference type="NCBIfam" id="TIGR00756">
    <property type="entry name" value="PPR"/>
    <property type="match status" value="4"/>
</dbReference>
<evidence type="ECO:0000259" key="5">
    <source>
        <dbReference type="Pfam" id="PF14432"/>
    </source>
</evidence>
<dbReference type="PANTHER" id="PTHR47926:SF463">
    <property type="entry name" value="PENTATRICOPEPTIDE REPEAT-CONTAINING PROTEIN"/>
    <property type="match status" value="1"/>
</dbReference>
<dbReference type="Pfam" id="PF20430">
    <property type="entry name" value="Eplus_motif"/>
    <property type="match status" value="1"/>
</dbReference>
<dbReference type="FunFam" id="1.25.40.10:FF:001050">
    <property type="entry name" value="Pentatricopeptide repeat-containing protein At2g33760"/>
    <property type="match status" value="1"/>
</dbReference>
<feature type="repeat" description="PPR" evidence="3">
    <location>
        <begin position="232"/>
        <end position="266"/>
    </location>
</feature>
<comment type="similarity">
    <text evidence="1">Belongs to the PPR family. PCMP-H subfamily.</text>
</comment>
<dbReference type="Pfam" id="PF14432">
    <property type="entry name" value="DYW_deaminase"/>
    <property type="match status" value="1"/>
</dbReference>
<dbReference type="Gene3D" id="1.25.40.10">
    <property type="entry name" value="Tetratricopeptide repeat domain"/>
    <property type="match status" value="2"/>
</dbReference>